<dbReference type="EMBL" id="FMVT01000001">
    <property type="protein sequence ID" value="SCX86401.1"/>
    <property type="molecule type" value="Genomic_DNA"/>
</dbReference>
<dbReference type="Gene3D" id="3.90.550.10">
    <property type="entry name" value="Spore Coat Polysaccharide Biosynthesis Protein SpsA, Chain A"/>
    <property type="match status" value="1"/>
</dbReference>
<organism evidence="7 8">
    <name type="scientific">Paracoccus tibetensis</name>
    <dbReference type="NCBI Taxonomy" id="336292"/>
    <lineage>
        <taxon>Bacteria</taxon>
        <taxon>Pseudomonadati</taxon>
        <taxon>Pseudomonadota</taxon>
        <taxon>Alphaproteobacteria</taxon>
        <taxon>Rhodobacterales</taxon>
        <taxon>Paracoccaceae</taxon>
        <taxon>Paracoccus</taxon>
    </lineage>
</organism>
<dbReference type="RefSeq" id="WP_139165850.1">
    <property type="nucleotide sequence ID" value="NZ_FMVT01000001.1"/>
</dbReference>
<keyword evidence="4 7" id="KW-0808">Transferase</keyword>
<dbReference type="InterPro" id="IPR029044">
    <property type="entry name" value="Nucleotide-diphossugar_trans"/>
</dbReference>
<name>A0A1G5B8G8_9RHOB</name>
<evidence type="ECO:0000256" key="3">
    <source>
        <dbReference type="ARBA" id="ARBA00022676"/>
    </source>
</evidence>
<dbReference type="InterPro" id="IPR001173">
    <property type="entry name" value="Glyco_trans_2-like"/>
</dbReference>
<dbReference type="GO" id="GO:0016757">
    <property type="term" value="F:glycosyltransferase activity"/>
    <property type="evidence" value="ECO:0007669"/>
    <property type="project" value="UniProtKB-KW"/>
</dbReference>
<dbReference type="PANTHER" id="PTHR43646">
    <property type="entry name" value="GLYCOSYLTRANSFERASE"/>
    <property type="match status" value="1"/>
</dbReference>
<dbReference type="STRING" id="336292.SAMN05660710_00039"/>
<dbReference type="AlphaFoldDB" id="A0A1G5B8G8"/>
<evidence type="ECO:0000256" key="2">
    <source>
        <dbReference type="ARBA" id="ARBA00022475"/>
    </source>
</evidence>
<protein>
    <submittedName>
        <fullName evidence="7">Glycosyltransferase like family 2</fullName>
    </submittedName>
</protein>
<proteinExistence type="predicted"/>
<comment type="subcellular location">
    <subcellularLocation>
        <location evidence="1">Cell membrane</location>
    </subcellularLocation>
</comment>
<keyword evidence="8" id="KW-1185">Reference proteome</keyword>
<evidence type="ECO:0000256" key="5">
    <source>
        <dbReference type="ARBA" id="ARBA00023136"/>
    </source>
</evidence>
<keyword evidence="5" id="KW-0472">Membrane</keyword>
<keyword evidence="2" id="KW-1003">Cell membrane</keyword>
<evidence type="ECO:0000259" key="6">
    <source>
        <dbReference type="Pfam" id="PF00535"/>
    </source>
</evidence>
<reference evidence="7 8" key="1">
    <citation type="submission" date="2016-10" db="EMBL/GenBank/DDBJ databases">
        <authorList>
            <person name="de Groot N.N."/>
        </authorList>
    </citation>
    <scope>NUCLEOTIDE SEQUENCE [LARGE SCALE GENOMIC DNA]</scope>
    <source>
        <strain evidence="7 8">CGMCC 1.8925</strain>
    </source>
</reference>
<evidence type="ECO:0000256" key="4">
    <source>
        <dbReference type="ARBA" id="ARBA00022679"/>
    </source>
</evidence>
<dbReference type="SUPFAM" id="SSF53448">
    <property type="entry name" value="Nucleotide-diphospho-sugar transferases"/>
    <property type="match status" value="1"/>
</dbReference>
<keyword evidence="3" id="KW-0328">Glycosyltransferase</keyword>
<evidence type="ECO:0000256" key="1">
    <source>
        <dbReference type="ARBA" id="ARBA00004236"/>
    </source>
</evidence>
<dbReference type="GO" id="GO:0005886">
    <property type="term" value="C:plasma membrane"/>
    <property type="evidence" value="ECO:0007669"/>
    <property type="project" value="UniProtKB-SubCell"/>
</dbReference>
<accession>A0A1G5B8G8</accession>
<dbReference type="OrthoDB" id="8416156at2"/>
<feature type="domain" description="Glycosyltransferase 2-like" evidence="6">
    <location>
        <begin position="24"/>
        <end position="145"/>
    </location>
</feature>
<gene>
    <name evidence="7" type="ORF">SAMN05660710_00039</name>
</gene>
<dbReference type="Proteomes" id="UP000199502">
    <property type="component" value="Unassembled WGS sequence"/>
</dbReference>
<dbReference type="Pfam" id="PF00535">
    <property type="entry name" value="Glycos_transf_2"/>
    <property type="match status" value="1"/>
</dbReference>
<evidence type="ECO:0000313" key="8">
    <source>
        <dbReference type="Proteomes" id="UP000199502"/>
    </source>
</evidence>
<sequence length="336" mass="36171">MASVTHPPILGRPLPCPAIREVVVAVPVRNEALRLPKLLAALAVAAAASPVPVTVLILANNCTDDSAAIAAAFAYPALRVEIACRQLADPTAGLARRLACDMATRDGALIMTTDADGVPHRDWIVSALAAAEAGAEVVCGRIRADLRRALLTPCARRVAQLETAYSRLLHETRHAIEHLRGRGRTAQPHYTEAGASLAIRADSYLRIGGMPDVRSSEDRALVHRAEQNGLRIDYVPQMMVTVSARLRGRAEGGMAETLRRRLAEPDPLVDQAMLPLPVIRRLWDDAVAGRGDPYPSRAASGDWRRLRASDLEATLPHLRAFVLSDVRPLIQGAVAA</sequence>
<evidence type="ECO:0000313" key="7">
    <source>
        <dbReference type="EMBL" id="SCX86401.1"/>
    </source>
</evidence>
<dbReference type="PANTHER" id="PTHR43646:SF2">
    <property type="entry name" value="GLYCOSYLTRANSFERASE 2-LIKE DOMAIN-CONTAINING PROTEIN"/>
    <property type="match status" value="1"/>
</dbReference>